<dbReference type="Proteomes" id="UP001313282">
    <property type="component" value="Unassembled WGS sequence"/>
</dbReference>
<feature type="chain" id="PRO_5043005185" description="LysM domain-containing protein" evidence="3">
    <location>
        <begin position="20"/>
        <end position="346"/>
    </location>
</feature>
<accession>A0AAN8MRR7</accession>
<dbReference type="InterPro" id="IPR018392">
    <property type="entry name" value="LysM"/>
</dbReference>
<keyword evidence="6" id="KW-1185">Reference proteome</keyword>
<gene>
    <name evidence="5" type="ORF">TWF718_005228</name>
</gene>
<reference evidence="5 6" key="1">
    <citation type="submission" date="2019-10" db="EMBL/GenBank/DDBJ databases">
        <authorList>
            <person name="Palmer J.M."/>
        </authorList>
    </citation>
    <scope>NUCLEOTIDE SEQUENCE [LARGE SCALE GENOMIC DNA]</scope>
    <source>
        <strain evidence="5 6">TWF718</strain>
    </source>
</reference>
<organism evidence="5 6">
    <name type="scientific">Orbilia javanica</name>
    <dbReference type="NCBI Taxonomy" id="47235"/>
    <lineage>
        <taxon>Eukaryota</taxon>
        <taxon>Fungi</taxon>
        <taxon>Dikarya</taxon>
        <taxon>Ascomycota</taxon>
        <taxon>Pezizomycotina</taxon>
        <taxon>Orbiliomycetes</taxon>
        <taxon>Orbiliales</taxon>
        <taxon>Orbiliaceae</taxon>
        <taxon>Orbilia</taxon>
    </lineage>
</organism>
<evidence type="ECO:0000259" key="4">
    <source>
        <dbReference type="PROSITE" id="PS51782"/>
    </source>
</evidence>
<dbReference type="Gene3D" id="3.10.350.10">
    <property type="entry name" value="LysM domain"/>
    <property type="match status" value="1"/>
</dbReference>
<dbReference type="InterPro" id="IPR052210">
    <property type="entry name" value="LysM1-like"/>
</dbReference>
<comment type="caution">
    <text evidence="5">The sequence shown here is derived from an EMBL/GenBank/DDBJ whole genome shotgun (WGS) entry which is preliminary data.</text>
</comment>
<name>A0AAN8MRR7_9PEZI</name>
<evidence type="ECO:0000256" key="3">
    <source>
        <dbReference type="SAM" id="SignalP"/>
    </source>
</evidence>
<keyword evidence="1" id="KW-0147">Chitin-binding</keyword>
<feature type="signal peptide" evidence="3">
    <location>
        <begin position="1"/>
        <end position="19"/>
    </location>
</feature>
<dbReference type="EMBL" id="JAVHNR010000003">
    <property type="protein sequence ID" value="KAK6347389.1"/>
    <property type="molecule type" value="Genomic_DNA"/>
</dbReference>
<evidence type="ECO:0000313" key="5">
    <source>
        <dbReference type="EMBL" id="KAK6347389.1"/>
    </source>
</evidence>
<protein>
    <recommendedName>
        <fullName evidence="4">LysM domain-containing protein</fullName>
    </recommendedName>
</protein>
<dbReference type="PANTHER" id="PTHR34997">
    <property type="entry name" value="AM15"/>
    <property type="match status" value="1"/>
</dbReference>
<dbReference type="GO" id="GO:0008061">
    <property type="term" value="F:chitin binding"/>
    <property type="evidence" value="ECO:0007669"/>
    <property type="project" value="UniProtKB-KW"/>
</dbReference>
<sequence>MASSLILFAVLLFSRLTYAATSPWPTEPDIIATCSRWIEALPGDDCHILAEVDNISLADFLLWNPALARDCNGIKVGFGYCTENKGVVPTVTSRAATSTSSGTSACPSVSCPITVTITTTSFVTTVGTTTAATTTRDCRYPYSADYCPATSDICCPYNCAIAQVPFRVCQTSLQTVQASCTPCLYGAMTTSRSTTPSTSITTTTITTTETKTASKTSLVASMFPSASGTSQCVRATSPIPTPTQIASGNTLDAGIVSACNSLVGSSGKWLEIGDPYTVVLPVDGKLTTFLLNIKLGGFSVPLSMCLAQLRQIITFCTGIGPNGAYTYGGCSYTSDFNLLSCIFPNV</sequence>
<proteinExistence type="predicted"/>
<dbReference type="AlphaFoldDB" id="A0AAN8MRR7"/>
<evidence type="ECO:0000313" key="6">
    <source>
        <dbReference type="Proteomes" id="UP001313282"/>
    </source>
</evidence>
<keyword evidence="3" id="KW-0732">Signal</keyword>
<evidence type="ECO:0000256" key="2">
    <source>
        <dbReference type="ARBA" id="ARBA00023026"/>
    </source>
</evidence>
<dbReference type="InterPro" id="IPR036779">
    <property type="entry name" value="LysM_dom_sf"/>
</dbReference>
<keyword evidence="2" id="KW-0843">Virulence</keyword>
<dbReference type="PANTHER" id="PTHR34997:SF1">
    <property type="entry name" value="PEPTIDOGLYCAN-BINDING LYSIN DOMAIN"/>
    <property type="match status" value="1"/>
</dbReference>
<evidence type="ECO:0000256" key="1">
    <source>
        <dbReference type="ARBA" id="ARBA00022669"/>
    </source>
</evidence>
<feature type="domain" description="LysM" evidence="4">
    <location>
        <begin position="36"/>
        <end position="82"/>
    </location>
</feature>
<dbReference type="PROSITE" id="PS51782">
    <property type="entry name" value="LYSM"/>
    <property type="match status" value="1"/>
</dbReference>